<reference evidence="1" key="1">
    <citation type="submission" date="2024-03" db="EMBL/GenBank/DDBJ databases">
        <title>Novel Streptomyces species of biotechnological and ecological value are a feature of Machair soil.</title>
        <authorList>
            <person name="Prole J.R."/>
            <person name="Goodfellow M."/>
            <person name="Allenby N."/>
            <person name="Ward A.C."/>
        </authorList>
    </citation>
    <scope>NUCLEOTIDE SEQUENCE</scope>
    <source>
        <strain evidence="1">MS1.AVA.4</strain>
    </source>
</reference>
<gene>
    <name evidence="1" type="primary">otnK</name>
    <name evidence="1" type="ORF">WKI58_33550</name>
</gene>
<dbReference type="EMBL" id="JBBKAI010000002">
    <property type="protein sequence ID" value="MEJ8661376.1"/>
    <property type="molecule type" value="Genomic_DNA"/>
</dbReference>
<name>A0ACC6QSL0_9ACTN</name>
<protein>
    <submittedName>
        <fullName evidence="1">3-oxo-tetronate kinase</fullName>
        <ecNumber evidence="1">2.7.1.217</ecNumber>
    </submittedName>
</protein>
<evidence type="ECO:0000313" key="1">
    <source>
        <dbReference type="EMBL" id="MEJ8661376.1"/>
    </source>
</evidence>
<keyword evidence="1" id="KW-0808">Transferase</keyword>
<comment type="caution">
    <text evidence="1">The sequence shown here is derived from an EMBL/GenBank/DDBJ whole genome shotgun (WGS) entry which is preliminary data.</text>
</comment>
<proteinExistence type="predicted"/>
<sequence>MGIRLGCIADDFTGATDLANNLVRAGMRVVQLIDVPPAGADRPADTDIEADADTDTDTDLGVDADAVVIALKSRTVPAAEAVETSLRALAWLRAAGAEQIYFKYCSTFDSTPAGNIGPVTEALMDAIGADFTLATPAFPDNGRTVFKGHLFVGDVLLSESGMRHHPLTPMTDPNLVSVLGAQTTRPVGLIDHTTVAGGAEAIRARIDALREEGVGIAIADAVSDDDLLRLGSAVRELPLVTAGSGLAIGLPANWGIEPSPAAAQLPPAGGHRAVVSGSVSVATNRQVQEFLDSGRPAFSVDPLRIAAGEDVAGQALDFAEKHLADGPVLVYSTEAPDTVRTVQGRLGAAEAGELVERTLARVARGLVARGVRQLVVAGGETSGAVVQELGLTGLRIGPQIDPGVPWCAAALPDGDTLHLTLKSGNFGGPGFFTDAFALLDEEAS</sequence>
<keyword evidence="2" id="KW-1185">Reference proteome</keyword>
<keyword evidence="1" id="KW-0418">Kinase</keyword>
<accession>A0ACC6QSL0</accession>
<evidence type="ECO:0000313" key="2">
    <source>
        <dbReference type="Proteomes" id="UP001375539"/>
    </source>
</evidence>
<dbReference type="Proteomes" id="UP001375539">
    <property type="component" value="Unassembled WGS sequence"/>
</dbReference>
<dbReference type="EC" id="2.7.1.217" evidence="1"/>
<organism evidence="1 2">
    <name type="scientific">Streptomyces pratisoli</name>
    <dbReference type="NCBI Taxonomy" id="3139917"/>
    <lineage>
        <taxon>Bacteria</taxon>
        <taxon>Bacillati</taxon>
        <taxon>Actinomycetota</taxon>
        <taxon>Actinomycetes</taxon>
        <taxon>Kitasatosporales</taxon>
        <taxon>Streptomycetaceae</taxon>
        <taxon>Streptomyces</taxon>
    </lineage>
</organism>